<name>A0A9D2WQF5_9FIRM</name>
<protein>
    <submittedName>
        <fullName evidence="2">Cellobiose 2-epimerase</fullName>
        <ecNumber evidence="2">5.1.3.11</ecNumber>
    </submittedName>
</protein>
<dbReference type="Gene3D" id="1.50.10.20">
    <property type="match status" value="1"/>
</dbReference>
<dbReference type="PANTHER" id="PTHR42899:SF1">
    <property type="entry name" value="SPERMATOGENESIS-ASSOCIATED PROTEIN 20"/>
    <property type="match status" value="1"/>
</dbReference>
<dbReference type="EC" id="5.1.3.11" evidence="2"/>
<reference evidence="2" key="1">
    <citation type="submission" date="2016-02" db="EMBL/GenBank/DDBJ databases">
        <title>Draft Genome Sequence of Sporotomaculum syntrophicum Strain FB, a Syntrophic Benzoate Degrader.</title>
        <authorList>
            <person name="Nobu M.K."/>
            <person name="Narihiro T."/>
            <person name="Qiu Y.-L."/>
            <person name="Ohashi A."/>
            <person name="Liu W.-T."/>
            <person name="Yuji S."/>
        </authorList>
    </citation>
    <scope>NUCLEOTIDE SEQUENCE</scope>
    <source>
        <strain evidence="2">FB</strain>
    </source>
</reference>
<accession>A0A9D2WQF5</accession>
<dbReference type="Pfam" id="PF03190">
    <property type="entry name" value="Thioredox_DsbH"/>
    <property type="match status" value="1"/>
</dbReference>
<dbReference type="GO" id="GO:0005975">
    <property type="term" value="P:carbohydrate metabolic process"/>
    <property type="evidence" value="ECO:0007669"/>
    <property type="project" value="InterPro"/>
</dbReference>
<sequence length="633" mass="71542">MERESFEDLEVAGVLNKSFVAIKVDREERPDIDQIYMTVCQALTGQGGWPLTVIVTPDKKPFFAGTYFPKRSRWGRPGLLDILEQVADMWAGNRDKLIQDSQMITEQIQFTPGSRPAEKPLSDVTARAYNQFRRSFDKQYGGFGSAPKFPTPHNLLFLMRYWKQTGETEALDIAQKTLQAIYRGGINDHVGFGFARYSTDEKWLVPHFEKMLYDNALLALAFLEAYQATQKDFYAEAARQIFTYVLRDMTHPEGGFYSAEDADSEGVEGKFYVWSPDEIRRVLGRENGDIYCKVYDITEDGNFEGQSIPNLIASLPDEHAEKLGMETGVLQKLLEESRQKLFARRDERVHPFKDDKVLTAWNGLMIAALARGAAVLGDVRCREAAEKAEQFIRNKLQRQDGRLLARYRDGESGLNGYLDDYAFLIWGLLELYRATFQVVYLSRAIDLTYQVRDLFWDQKHGGFFFYGTDSEQLIARPKEIYDGAMPSGNSVMAVNLLQLAAITGDKELEELAECQIKAFAGTAAEHPGVYAYFMTALLFAGGPTSEIVITGQMNDPQVTEMLQLVQRQYVPNAVLIYRPEGEGSGSEGEQLEKLAPFTREQKSIDGRATAYVCRDRACREPVTETTALGSLLQ</sequence>
<dbReference type="SUPFAM" id="SSF52833">
    <property type="entry name" value="Thioredoxin-like"/>
    <property type="match status" value="1"/>
</dbReference>
<keyword evidence="3" id="KW-1185">Reference proteome</keyword>
<evidence type="ECO:0000313" key="2">
    <source>
        <dbReference type="EMBL" id="KAF1085474.1"/>
    </source>
</evidence>
<dbReference type="AlphaFoldDB" id="A0A9D2WQF5"/>
<dbReference type="InterPro" id="IPR004879">
    <property type="entry name" value="Ssp411-like_TRX"/>
</dbReference>
<keyword evidence="2" id="KW-0413">Isomerase</keyword>
<comment type="caution">
    <text evidence="2">The sequence shown here is derived from an EMBL/GenBank/DDBJ whole genome shotgun (WGS) entry which is preliminary data.</text>
</comment>
<dbReference type="Gene3D" id="1.50.10.10">
    <property type="match status" value="1"/>
</dbReference>
<proteinExistence type="predicted"/>
<dbReference type="InterPro" id="IPR024705">
    <property type="entry name" value="Ssp411"/>
</dbReference>
<dbReference type="InterPro" id="IPR008928">
    <property type="entry name" value="6-hairpin_glycosidase_sf"/>
</dbReference>
<gene>
    <name evidence="2" type="ORF">SPSYN_01616</name>
</gene>
<dbReference type="GO" id="GO:0047736">
    <property type="term" value="F:cellobiose epimerase activity"/>
    <property type="evidence" value="ECO:0007669"/>
    <property type="project" value="UniProtKB-EC"/>
</dbReference>
<dbReference type="Proteomes" id="UP000798488">
    <property type="component" value="Unassembled WGS sequence"/>
</dbReference>
<dbReference type="EMBL" id="LSRS01000003">
    <property type="protein sequence ID" value="KAF1085474.1"/>
    <property type="molecule type" value="Genomic_DNA"/>
</dbReference>
<dbReference type="SUPFAM" id="SSF48208">
    <property type="entry name" value="Six-hairpin glycosidases"/>
    <property type="match status" value="1"/>
</dbReference>
<evidence type="ECO:0000313" key="3">
    <source>
        <dbReference type="Proteomes" id="UP000798488"/>
    </source>
</evidence>
<dbReference type="InterPro" id="IPR012341">
    <property type="entry name" value="6hp_glycosidase-like_sf"/>
</dbReference>
<dbReference type="PIRSF" id="PIRSF006402">
    <property type="entry name" value="UCP006402_thioredoxin"/>
    <property type="match status" value="1"/>
</dbReference>
<dbReference type="InterPro" id="IPR036249">
    <property type="entry name" value="Thioredoxin-like_sf"/>
</dbReference>
<dbReference type="Gene3D" id="3.40.30.10">
    <property type="entry name" value="Glutaredoxin"/>
    <property type="match status" value="1"/>
</dbReference>
<dbReference type="PANTHER" id="PTHR42899">
    <property type="entry name" value="SPERMATOGENESIS-ASSOCIATED PROTEIN 20"/>
    <property type="match status" value="1"/>
</dbReference>
<feature type="domain" description="Spermatogenesis-associated protein 20-like TRX" evidence="1">
    <location>
        <begin position="1"/>
        <end position="108"/>
    </location>
</feature>
<evidence type="ECO:0000259" key="1">
    <source>
        <dbReference type="Pfam" id="PF03190"/>
    </source>
</evidence>
<organism evidence="2 3">
    <name type="scientific">Sporotomaculum syntrophicum</name>
    <dbReference type="NCBI Taxonomy" id="182264"/>
    <lineage>
        <taxon>Bacteria</taxon>
        <taxon>Bacillati</taxon>
        <taxon>Bacillota</taxon>
        <taxon>Clostridia</taxon>
        <taxon>Eubacteriales</taxon>
        <taxon>Desulfallaceae</taxon>
        <taxon>Sporotomaculum</taxon>
    </lineage>
</organism>